<proteinExistence type="predicted"/>
<dbReference type="EMBL" id="CYKH01000469">
    <property type="protein sequence ID" value="CUF97724.1"/>
    <property type="molecule type" value="Genomic_DNA"/>
</dbReference>
<dbReference type="VEuPathDB" id="TriTrypDB:BSAL_68370"/>
<gene>
    <name evidence="2" type="ORF">BSAL_68370</name>
</gene>
<sequence length="176" mass="19606">SVLSDNALAAGAEDPLVPINDWIRMHASSVKRVTRVELNTPVTTSIDAVRVLTNHVPHNERFALKPRNTPSDHRGPGTAPHLAHLRPPPPNIARRGVANKPHKHHARCRVITHTNHQVHKRRTLIAVQGNHNAWEVTMRPLTIINAVEVRGAFETVHGERGFVPAQKRVVRCPGKR</sequence>
<protein>
    <submittedName>
        <fullName evidence="2">Uncharacterized protein</fullName>
    </submittedName>
</protein>
<feature type="region of interest" description="Disordered" evidence="1">
    <location>
        <begin position="62"/>
        <end position="91"/>
    </location>
</feature>
<reference evidence="3" key="1">
    <citation type="submission" date="2015-09" db="EMBL/GenBank/DDBJ databases">
        <authorList>
            <consortium name="Pathogen Informatics"/>
        </authorList>
    </citation>
    <scope>NUCLEOTIDE SEQUENCE [LARGE SCALE GENOMIC DNA]</scope>
    <source>
        <strain evidence="3">Lake Konstanz</strain>
    </source>
</reference>
<organism evidence="2 3">
    <name type="scientific">Bodo saltans</name>
    <name type="common">Flagellated protozoan</name>
    <dbReference type="NCBI Taxonomy" id="75058"/>
    <lineage>
        <taxon>Eukaryota</taxon>
        <taxon>Discoba</taxon>
        <taxon>Euglenozoa</taxon>
        <taxon>Kinetoplastea</taxon>
        <taxon>Metakinetoplastina</taxon>
        <taxon>Eubodonida</taxon>
        <taxon>Bodonidae</taxon>
        <taxon>Bodo</taxon>
    </lineage>
</organism>
<evidence type="ECO:0000256" key="1">
    <source>
        <dbReference type="SAM" id="MobiDB-lite"/>
    </source>
</evidence>
<keyword evidence="3" id="KW-1185">Reference proteome</keyword>
<feature type="non-terminal residue" evidence="2">
    <location>
        <position position="1"/>
    </location>
</feature>
<accession>A0A0S4IQS4</accession>
<evidence type="ECO:0000313" key="3">
    <source>
        <dbReference type="Proteomes" id="UP000051952"/>
    </source>
</evidence>
<dbReference type="Proteomes" id="UP000051952">
    <property type="component" value="Unassembled WGS sequence"/>
</dbReference>
<dbReference type="AlphaFoldDB" id="A0A0S4IQS4"/>
<evidence type="ECO:0000313" key="2">
    <source>
        <dbReference type="EMBL" id="CUF97724.1"/>
    </source>
</evidence>
<name>A0A0S4IQS4_BODSA</name>